<dbReference type="OrthoDB" id="6431331at2759"/>
<feature type="transmembrane region" description="Helical" evidence="1">
    <location>
        <begin position="7"/>
        <end position="30"/>
    </location>
</feature>
<dbReference type="InterPro" id="IPR000073">
    <property type="entry name" value="AB_hydrolase_1"/>
</dbReference>
<sequence>MESTTKLWHVISLYLSTALAIFRNLLHLILNINRTPFLTKSMDTLLSLYFRLCDLSPCAIDLDDKTTIHFWVPNHRRFHRPSLVMIHGYGGNSLWQFLYQVGPLSRKFNVYIPDLLFFGKSYSKALERSEAFQAKCMVDGLQRLGVEKFSVYAISYGGFVAYKVAEMWADAVEKVVIVSSGIVYTDEQRDEHLKKLGRHPSEILVPKNPVDLKLLVNLSMSKPTSLYEWIPDFLLREFIMMMYDHCRKEKVELAEHLVGKKAEPNLPVLTQETLLIWGDKDKVFPIELAHQLQRHLGSKSRLEILKNTGHAANMESPDALNKLIISFVSN</sequence>
<keyword evidence="3" id="KW-0378">Hydrolase</keyword>
<proteinExistence type="predicted"/>
<evidence type="ECO:0000259" key="2">
    <source>
        <dbReference type="Pfam" id="PF00561"/>
    </source>
</evidence>
<dbReference type="SUPFAM" id="SSF53474">
    <property type="entry name" value="alpha/beta-Hydrolases"/>
    <property type="match status" value="1"/>
</dbReference>
<dbReference type="Pfam" id="PF00561">
    <property type="entry name" value="Abhydrolase_1"/>
    <property type="match status" value="1"/>
</dbReference>
<dbReference type="OMA" id="QTTVHFW"/>
<dbReference type="Proteomes" id="UP000188268">
    <property type="component" value="Unassembled WGS sequence"/>
</dbReference>
<name>A0A1R3HK30_COCAP</name>
<dbReference type="InterPro" id="IPR052370">
    <property type="entry name" value="Meta-cleavage_hydrolase"/>
</dbReference>
<evidence type="ECO:0000313" key="4">
    <source>
        <dbReference type="Proteomes" id="UP000188268"/>
    </source>
</evidence>
<dbReference type="PANTHER" id="PTHR43139">
    <property type="entry name" value="SI:DKEY-122A22.2"/>
    <property type="match status" value="1"/>
</dbReference>
<feature type="domain" description="AB hydrolase-1" evidence="2">
    <location>
        <begin position="81"/>
        <end position="317"/>
    </location>
</feature>
<dbReference type="Gramene" id="OMO70643">
    <property type="protein sequence ID" value="OMO70643"/>
    <property type="gene ID" value="CCACVL1_18737"/>
</dbReference>
<organism evidence="3 4">
    <name type="scientific">Corchorus capsularis</name>
    <name type="common">Jute</name>
    <dbReference type="NCBI Taxonomy" id="210143"/>
    <lineage>
        <taxon>Eukaryota</taxon>
        <taxon>Viridiplantae</taxon>
        <taxon>Streptophyta</taxon>
        <taxon>Embryophyta</taxon>
        <taxon>Tracheophyta</taxon>
        <taxon>Spermatophyta</taxon>
        <taxon>Magnoliopsida</taxon>
        <taxon>eudicotyledons</taxon>
        <taxon>Gunneridae</taxon>
        <taxon>Pentapetalae</taxon>
        <taxon>rosids</taxon>
        <taxon>malvids</taxon>
        <taxon>Malvales</taxon>
        <taxon>Malvaceae</taxon>
        <taxon>Grewioideae</taxon>
        <taxon>Apeibeae</taxon>
        <taxon>Corchorus</taxon>
    </lineage>
</organism>
<protein>
    <submittedName>
        <fullName evidence="3">Alpha/beta hydrolase-1</fullName>
    </submittedName>
</protein>
<dbReference type="EMBL" id="AWWV01011780">
    <property type="protein sequence ID" value="OMO70643.1"/>
    <property type="molecule type" value="Genomic_DNA"/>
</dbReference>
<evidence type="ECO:0000256" key="1">
    <source>
        <dbReference type="SAM" id="Phobius"/>
    </source>
</evidence>
<comment type="caution">
    <text evidence="3">The sequence shown here is derived from an EMBL/GenBank/DDBJ whole genome shotgun (WGS) entry which is preliminary data.</text>
</comment>
<dbReference type="InterPro" id="IPR029058">
    <property type="entry name" value="AB_hydrolase_fold"/>
</dbReference>
<accession>A0A1R3HK30</accession>
<dbReference type="GO" id="GO:0016787">
    <property type="term" value="F:hydrolase activity"/>
    <property type="evidence" value="ECO:0007669"/>
    <property type="project" value="UniProtKB-KW"/>
</dbReference>
<dbReference type="Gene3D" id="3.40.50.1820">
    <property type="entry name" value="alpha/beta hydrolase"/>
    <property type="match status" value="1"/>
</dbReference>
<keyword evidence="1" id="KW-0812">Transmembrane</keyword>
<reference evidence="3 4" key="1">
    <citation type="submission" date="2013-09" db="EMBL/GenBank/DDBJ databases">
        <title>Corchorus capsularis genome sequencing.</title>
        <authorList>
            <person name="Alam M."/>
            <person name="Haque M.S."/>
            <person name="Islam M.S."/>
            <person name="Emdad E.M."/>
            <person name="Islam M.M."/>
            <person name="Ahmed B."/>
            <person name="Halim A."/>
            <person name="Hossen Q.M.M."/>
            <person name="Hossain M.Z."/>
            <person name="Ahmed R."/>
            <person name="Khan M.M."/>
            <person name="Islam R."/>
            <person name="Rashid M.M."/>
            <person name="Khan S.A."/>
            <person name="Rahman M.S."/>
            <person name="Alam M."/>
        </authorList>
    </citation>
    <scope>NUCLEOTIDE SEQUENCE [LARGE SCALE GENOMIC DNA]</scope>
    <source>
        <strain evidence="4">cv. CVL-1</strain>
        <tissue evidence="3">Whole seedling</tissue>
    </source>
</reference>
<dbReference type="AlphaFoldDB" id="A0A1R3HK30"/>
<keyword evidence="4" id="KW-1185">Reference proteome</keyword>
<gene>
    <name evidence="3" type="ORF">CCACVL1_18737</name>
</gene>
<evidence type="ECO:0000313" key="3">
    <source>
        <dbReference type="EMBL" id="OMO70643.1"/>
    </source>
</evidence>
<keyword evidence="1" id="KW-0472">Membrane</keyword>
<dbReference type="PRINTS" id="PR00111">
    <property type="entry name" value="ABHYDROLASE"/>
</dbReference>
<dbReference type="STRING" id="210143.A0A1R3HK30"/>
<dbReference type="PANTHER" id="PTHR43139:SF37">
    <property type="entry name" value="ALPHA_BETA-HYDROLASES SUPERFAMILY PROTEIN"/>
    <property type="match status" value="1"/>
</dbReference>
<keyword evidence="1" id="KW-1133">Transmembrane helix</keyword>